<evidence type="ECO:0000256" key="13">
    <source>
        <dbReference type="ARBA" id="ARBA00023237"/>
    </source>
</evidence>
<feature type="chain" id="PRO_5002042526" evidence="15">
    <location>
        <begin position="23"/>
        <end position="215"/>
    </location>
</feature>
<evidence type="ECO:0000256" key="2">
    <source>
        <dbReference type="ARBA" id="ARBA00009450"/>
    </source>
</evidence>
<dbReference type="GO" id="GO:0006811">
    <property type="term" value="P:monoatomic ion transport"/>
    <property type="evidence" value="ECO:0007669"/>
    <property type="project" value="UniProtKB-KW"/>
</dbReference>
<evidence type="ECO:0000256" key="15">
    <source>
        <dbReference type="SAM" id="SignalP"/>
    </source>
</evidence>
<keyword evidence="4" id="KW-1134">Transmembrane beta strand</keyword>
<reference evidence="18 19" key="1">
    <citation type="journal article" date="2015" name="Int. J. Syst. Evol. Microbiol.">
        <title>Description of Sphingopyxis fribergensis sp. nov. - a soil bacterium with the ability to degrade styrene and phenylacetic acid.</title>
        <authorList>
            <person name="Oelschlagel M."/>
            <person name="Ruckert C."/>
            <person name="Kalinowski J."/>
            <person name="Schmidt G."/>
            <person name="Schlomann M."/>
            <person name="Tischler D."/>
        </authorList>
    </citation>
    <scope>NUCLEOTIDE SEQUENCE [LARGE SCALE GENOMIC DNA]</scope>
    <source>
        <strain evidence="18 19">Kp5.2</strain>
    </source>
</reference>
<comment type="similarity">
    <text evidence="2">Belongs to the BexD/CtrA/VexA family.</text>
</comment>
<comment type="subcellular location">
    <subcellularLocation>
        <location evidence="1">Cell outer membrane</location>
        <topology evidence="1">Multi-pass membrane protein</topology>
    </subcellularLocation>
</comment>
<keyword evidence="10" id="KW-0626">Porin</keyword>
<dbReference type="GO" id="GO:0046930">
    <property type="term" value="C:pore complex"/>
    <property type="evidence" value="ECO:0007669"/>
    <property type="project" value="UniProtKB-KW"/>
</dbReference>
<organism evidence="18 19">
    <name type="scientific">Sphingopyxis fribergensis</name>
    <dbReference type="NCBI Taxonomy" id="1515612"/>
    <lineage>
        <taxon>Bacteria</taxon>
        <taxon>Pseudomonadati</taxon>
        <taxon>Pseudomonadota</taxon>
        <taxon>Alphaproteobacteria</taxon>
        <taxon>Sphingomonadales</taxon>
        <taxon>Sphingomonadaceae</taxon>
        <taxon>Sphingopyxis</taxon>
    </lineage>
</organism>
<evidence type="ECO:0000256" key="7">
    <source>
        <dbReference type="ARBA" id="ARBA00022729"/>
    </source>
</evidence>
<evidence type="ECO:0000256" key="3">
    <source>
        <dbReference type="ARBA" id="ARBA00022448"/>
    </source>
</evidence>
<feature type="signal peptide" evidence="15">
    <location>
        <begin position="1"/>
        <end position="22"/>
    </location>
</feature>
<evidence type="ECO:0000313" key="19">
    <source>
        <dbReference type="Proteomes" id="UP000030907"/>
    </source>
</evidence>
<dbReference type="InterPro" id="IPR054765">
    <property type="entry name" value="SLBB_dom"/>
</dbReference>
<dbReference type="Proteomes" id="UP000030907">
    <property type="component" value="Chromosome"/>
</dbReference>
<dbReference type="InterPro" id="IPR003715">
    <property type="entry name" value="Poly_export_N"/>
</dbReference>
<evidence type="ECO:0000256" key="10">
    <source>
        <dbReference type="ARBA" id="ARBA00023114"/>
    </source>
</evidence>
<evidence type="ECO:0000256" key="5">
    <source>
        <dbReference type="ARBA" id="ARBA00022597"/>
    </source>
</evidence>
<accession>A0A0A7PJ48</accession>
<keyword evidence="9" id="KW-0406">Ion transport</keyword>
<dbReference type="AlphaFoldDB" id="A0A0A7PJ48"/>
<keyword evidence="14" id="KW-0449">Lipoprotein</keyword>
<evidence type="ECO:0000256" key="8">
    <source>
        <dbReference type="ARBA" id="ARBA00023047"/>
    </source>
</evidence>
<dbReference type="GO" id="GO:0015288">
    <property type="term" value="F:porin activity"/>
    <property type="evidence" value="ECO:0007669"/>
    <property type="project" value="UniProtKB-KW"/>
</dbReference>
<evidence type="ECO:0000259" key="17">
    <source>
        <dbReference type="Pfam" id="PF22461"/>
    </source>
</evidence>
<dbReference type="PANTHER" id="PTHR33619:SF3">
    <property type="entry name" value="POLYSACCHARIDE EXPORT PROTEIN GFCE-RELATED"/>
    <property type="match status" value="1"/>
</dbReference>
<dbReference type="STRING" id="1515612.SKP52_11605"/>
<gene>
    <name evidence="18" type="ORF">SKP52_11605</name>
</gene>
<keyword evidence="19" id="KW-1185">Reference proteome</keyword>
<evidence type="ECO:0000256" key="6">
    <source>
        <dbReference type="ARBA" id="ARBA00022692"/>
    </source>
</evidence>
<dbReference type="GO" id="GO:0009279">
    <property type="term" value="C:cell outer membrane"/>
    <property type="evidence" value="ECO:0007669"/>
    <property type="project" value="UniProtKB-SubCell"/>
</dbReference>
<keyword evidence="3" id="KW-0813">Transport</keyword>
<dbReference type="HOGENOM" id="CLU_038343_3_2_5"/>
<keyword evidence="6" id="KW-0812">Transmembrane</keyword>
<keyword evidence="5" id="KW-0762">Sugar transport</keyword>
<dbReference type="KEGG" id="sphk:SKP52_11605"/>
<proteinExistence type="inferred from homology"/>
<keyword evidence="8" id="KW-0625">Polysaccharide transport</keyword>
<evidence type="ECO:0000256" key="9">
    <source>
        <dbReference type="ARBA" id="ARBA00023065"/>
    </source>
</evidence>
<dbReference type="Gene3D" id="3.10.560.10">
    <property type="entry name" value="Outer membrane lipoprotein wza domain like"/>
    <property type="match status" value="1"/>
</dbReference>
<dbReference type="EMBL" id="CP009122">
    <property type="protein sequence ID" value="AJA09218.1"/>
    <property type="molecule type" value="Genomic_DNA"/>
</dbReference>
<evidence type="ECO:0000256" key="14">
    <source>
        <dbReference type="ARBA" id="ARBA00023288"/>
    </source>
</evidence>
<evidence type="ECO:0000256" key="12">
    <source>
        <dbReference type="ARBA" id="ARBA00023139"/>
    </source>
</evidence>
<keyword evidence="7 15" id="KW-0732">Signal</keyword>
<protein>
    <submittedName>
        <fullName evidence="18">Polysaccharide export protein</fullName>
    </submittedName>
</protein>
<keyword evidence="12" id="KW-0564">Palmitate</keyword>
<keyword evidence="11" id="KW-0472">Membrane</keyword>
<evidence type="ECO:0000256" key="4">
    <source>
        <dbReference type="ARBA" id="ARBA00022452"/>
    </source>
</evidence>
<keyword evidence="13" id="KW-0998">Cell outer membrane</keyword>
<sequence>MIRILVTAGIAAALAILSAAQAQPVGAPVGAAKPVITGTAASATSAASTYRINAGDELEIYVWGEERLQRKVKVLPDGTMAFPLVGQIKVQGLLPSEMEQLITNGLSAQYVGAVPQVTVSVLVPSGMQFSVMGRVNAPGTFSPGRYVNVLEALSMAGGPSEFANLDNVLIIRKSGEQLSTLNVRLAPLFKTGADAKDVARGNILLIETGDTVIVR</sequence>
<dbReference type="InterPro" id="IPR049712">
    <property type="entry name" value="Poly_export"/>
</dbReference>
<feature type="domain" description="SLBB" evidence="17">
    <location>
        <begin position="128"/>
        <end position="180"/>
    </location>
</feature>
<evidence type="ECO:0000259" key="16">
    <source>
        <dbReference type="Pfam" id="PF02563"/>
    </source>
</evidence>
<dbReference type="Pfam" id="PF22461">
    <property type="entry name" value="SLBB_2"/>
    <property type="match status" value="1"/>
</dbReference>
<dbReference type="Pfam" id="PF02563">
    <property type="entry name" value="Poly_export"/>
    <property type="match status" value="1"/>
</dbReference>
<dbReference type="GO" id="GO:0015159">
    <property type="term" value="F:polysaccharide transmembrane transporter activity"/>
    <property type="evidence" value="ECO:0007669"/>
    <property type="project" value="InterPro"/>
</dbReference>
<feature type="domain" description="Polysaccharide export protein N-terminal" evidence="16">
    <location>
        <begin position="46"/>
        <end position="121"/>
    </location>
</feature>
<evidence type="ECO:0000256" key="1">
    <source>
        <dbReference type="ARBA" id="ARBA00004571"/>
    </source>
</evidence>
<evidence type="ECO:0000313" key="18">
    <source>
        <dbReference type="EMBL" id="AJA09218.1"/>
    </source>
</evidence>
<dbReference type="PANTHER" id="PTHR33619">
    <property type="entry name" value="POLYSACCHARIDE EXPORT PROTEIN GFCE-RELATED"/>
    <property type="match status" value="1"/>
</dbReference>
<evidence type="ECO:0000256" key="11">
    <source>
        <dbReference type="ARBA" id="ARBA00023136"/>
    </source>
</evidence>
<name>A0A0A7PJ48_9SPHN</name>